<evidence type="ECO:0000313" key="12">
    <source>
        <dbReference type="EMBL" id="QIV80776.1"/>
    </source>
</evidence>
<dbReference type="KEGG" id="mfre:EXE63_07705"/>
<keyword evidence="3" id="KW-1003">Cell membrane</keyword>
<evidence type="ECO:0000256" key="3">
    <source>
        <dbReference type="ARBA" id="ARBA00022475"/>
    </source>
</evidence>
<keyword evidence="5" id="KW-0547">Nucleotide-binding</keyword>
<reference evidence="12 13" key="1">
    <citation type="submission" date="2019-04" db="EMBL/GenBank/DDBJ databases">
        <title>Draft, Whole-Genome Sequence of the Anthracene-degrading Mycobacterium frederiksbergense LB501T, Isolated from a Polycyclic Aromatic Hydrocarbon (PAH)-Contaminated Soil.</title>
        <authorList>
            <person name="Augelletti F."/>
        </authorList>
    </citation>
    <scope>NUCLEOTIDE SEQUENCE [LARGE SCALE GENOMIC DNA]</scope>
    <source>
        <strain evidence="12 13">LB 501T</strain>
    </source>
</reference>
<dbReference type="NCBIfam" id="TIGR01007">
    <property type="entry name" value="eps_fam"/>
    <property type="match status" value="1"/>
</dbReference>
<sequence>MIPSLPPSATTPATNGTNMMIAAPTSRSGRVDAPSFIAGSSSLRNDPHGFTAPSLHLTILAPTQLAALQGRSAKCAATVVDAIVALLWRSQSEWSAPLAIGDYLRIFRRLWWVVLLATLIGVAVGYATTLFSTTQYSSTTRLFVTTQSGTSVGDAYQNNLFSQERVFSYAGLATSDQVAARAIDQLKAPLTVDELRAKITAVPLPQTVLLDVTATDPDPAAAQRYANAVADQLVNVTAELETSRRGGEAAAAAVLVDDASYGTEVPAMGLTTRLAAGAVGGLVLGVLLAIALGLSDTKLRRRERIEDVTGIPLLGTLVADKQSRDGIIDIDSGGLAVERLRELRTNVQFARNATGQHPRVIAVTSPSPQDGRSSTAIDLAVAFAESGHSVVLVDGDLVKPELPQLLGLDSGTVTQAGTKGFTTLLAGQHDLSESLIEVPQSGFALLPSGPVPSVRRELWGDQRVQRVLELLRGHFDYVIIDTPPLTKYADGAVPAALGDGALVLGRLGHTKTSELRKALKVLQTAHAPVLGVVATCEPGHRRELSADRKHQGGAHAVAASPAASEDDADSRTARSQASSRTSG</sequence>
<evidence type="ECO:0000313" key="13">
    <source>
        <dbReference type="Proteomes" id="UP000501849"/>
    </source>
</evidence>
<evidence type="ECO:0000259" key="11">
    <source>
        <dbReference type="Pfam" id="PF02706"/>
    </source>
</evidence>
<accession>A0A6H0S0R5</accession>
<dbReference type="SUPFAM" id="SSF52540">
    <property type="entry name" value="P-loop containing nucleoside triphosphate hydrolases"/>
    <property type="match status" value="1"/>
</dbReference>
<feature type="transmembrane region" description="Helical" evidence="10">
    <location>
        <begin position="274"/>
        <end position="294"/>
    </location>
</feature>
<gene>
    <name evidence="12" type="ORF">EXE63_07705</name>
</gene>
<evidence type="ECO:0000256" key="4">
    <source>
        <dbReference type="ARBA" id="ARBA00022692"/>
    </source>
</evidence>
<dbReference type="Pfam" id="PF10609">
    <property type="entry name" value="ParA"/>
    <property type="match status" value="1"/>
</dbReference>
<dbReference type="InterPro" id="IPR033756">
    <property type="entry name" value="YlxH/NBP35"/>
</dbReference>
<dbReference type="GO" id="GO:0005524">
    <property type="term" value="F:ATP binding"/>
    <property type="evidence" value="ECO:0007669"/>
    <property type="project" value="UniProtKB-KW"/>
</dbReference>
<feature type="domain" description="Polysaccharide chain length determinant N-terminal" evidence="11">
    <location>
        <begin position="102"/>
        <end position="186"/>
    </location>
</feature>
<keyword evidence="4 10" id="KW-0812">Transmembrane</keyword>
<dbReference type="Gene3D" id="3.40.50.300">
    <property type="entry name" value="P-loop containing nucleotide triphosphate hydrolases"/>
    <property type="match status" value="1"/>
</dbReference>
<keyword evidence="12" id="KW-0418">Kinase</keyword>
<evidence type="ECO:0000256" key="8">
    <source>
        <dbReference type="ARBA" id="ARBA00023136"/>
    </source>
</evidence>
<dbReference type="AlphaFoldDB" id="A0A6H0S0R5"/>
<keyword evidence="12" id="KW-0808">Transferase</keyword>
<dbReference type="InterPro" id="IPR027417">
    <property type="entry name" value="P-loop_NTPase"/>
</dbReference>
<dbReference type="InterPro" id="IPR050445">
    <property type="entry name" value="Bact_polysacc_biosynth/exp"/>
</dbReference>
<evidence type="ECO:0000256" key="9">
    <source>
        <dbReference type="SAM" id="MobiDB-lite"/>
    </source>
</evidence>
<dbReference type="InterPro" id="IPR005702">
    <property type="entry name" value="Wzc-like_C"/>
</dbReference>
<dbReference type="Proteomes" id="UP000501849">
    <property type="component" value="Chromosome"/>
</dbReference>
<feature type="compositionally biased region" description="Low complexity" evidence="9">
    <location>
        <begin position="573"/>
        <end position="583"/>
    </location>
</feature>
<evidence type="ECO:0000256" key="6">
    <source>
        <dbReference type="ARBA" id="ARBA00022840"/>
    </source>
</evidence>
<dbReference type="GO" id="GO:0005886">
    <property type="term" value="C:plasma membrane"/>
    <property type="evidence" value="ECO:0007669"/>
    <property type="project" value="UniProtKB-SubCell"/>
</dbReference>
<dbReference type="CDD" id="cd05387">
    <property type="entry name" value="BY-kinase"/>
    <property type="match status" value="1"/>
</dbReference>
<feature type="compositionally biased region" description="Low complexity" evidence="9">
    <location>
        <begin position="554"/>
        <end position="563"/>
    </location>
</feature>
<comment type="similarity">
    <text evidence="2">Belongs to the CpsC/CapA family.</text>
</comment>
<feature type="region of interest" description="Disordered" evidence="9">
    <location>
        <begin position="543"/>
        <end position="583"/>
    </location>
</feature>
<keyword evidence="6" id="KW-0067">ATP-binding</keyword>
<proteinExistence type="inferred from homology"/>
<dbReference type="PANTHER" id="PTHR32309:SF13">
    <property type="entry name" value="FERRIC ENTEROBACTIN TRANSPORT PROTEIN FEPE"/>
    <property type="match status" value="1"/>
</dbReference>
<name>A0A6H0S0R5_9MYCO</name>
<dbReference type="Pfam" id="PF02706">
    <property type="entry name" value="Wzz"/>
    <property type="match status" value="1"/>
</dbReference>
<keyword evidence="7 10" id="KW-1133">Transmembrane helix</keyword>
<keyword evidence="8 10" id="KW-0472">Membrane</keyword>
<comment type="subcellular location">
    <subcellularLocation>
        <location evidence="1">Cell membrane</location>
        <topology evidence="1">Multi-pass membrane protein</topology>
    </subcellularLocation>
</comment>
<evidence type="ECO:0000256" key="1">
    <source>
        <dbReference type="ARBA" id="ARBA00004651"/>
    </source>
</evidence>
<keyword evidence="13" id="KW-1185">Reference proteome</keyword>
<evidence type="ECO:0000256" key="7">
    <source>
        <dbReference type="ARBA" id="ARBA00022989"/>
    </source>
</evidence>
<evidence type="ECO:0000256" key="10">
    <source>
        <dbReference type="SAM" id="Phobius"/>
    </source>
</evidence>
<evidence type="ECO:0000256" key="5">
    <source>
        <dbReference type="ARBA" id="ARBA00022741"/>
    </source>
</evidence>
<protein>
    <submittedName>
        <fullName evidence="12">Polysaccharide biosynthesis tyrosine autokinase</fullName>
        <ecNumber evidence="12">2.7.10.2</ecNumber>
    </submittedName>
</protein>
<organism evidence="12 13">
    <name type="scientific">Mycolicibacterium frederiksbergense</name>
    <dbReference type="NCBI Taxonomy" id="117567"/>
    <lineage>
        <taxon>Bacteria</taxon>
        <taxon>Bacillati</taxon>
        <taxon>Actinomycetota</taxon>
        <taxon>Actinomycetes</taxon>
        <taxon>Mycobacteriales</taxon>
        <taxon>Mycobacteriaceae</taxon>
        <taxon>Mycolicibacterium</taxon>
    </lineage>
</organism>
<feature type="transmembrane region" description="Helical" evidence="10">
    <location>
        <begin position="110"/>
        <end position="131"/>
    </location>
</feature>
<evidence type="ECO:0000256" key="2">
    <source>
        <dbReference type="ARBA" id="ARBA00006683"/>
    </source>
</evidence>
<dbReference type="EC" id="2.7.10.2" evidence="12"/>
<dbReference type="EMBL" id="CP038799">
    <property type="protein sequence ID" value="QIV80776.1"/>
    <property type="molecule type" value="Genomic_DNA"/>
</dbReference>
<dbReference type="PANTHER" id="PTHR32309">
    <property type="entry name" value="TYROSINE-PROTEIN KINASE"/>
    <property type="match status" value="1"/>
</dbReference>
<dbReference type="GO" id="GO:0004715">
    <property type="term" value="F:non-membrane spanning protein tyrosine kinase activity"/>
    <property type="evidence" value="ECO:0007669"/>
    <property type="project" value="UniProtKB-EC"/>
</dbReference>
<dbReference type="InterPro" id="IPR003856">
    <property type="entry name" value="LPS_length_determ_N"/>
</dbReference>